<dbReference type="SMART" id="SM00239">
    <property type="entry name" value="C2"/>
    <property type="match status" value="1"/>
</dbReference>
<evidence type="ECO:0000256" key="4">
    <source>
        <dbReference type="ARBA" id="ARBA00004559"/>
    </source>
</evidence>
<dbReference type="Ensembl" id="ENSPCET00000024825.1">
    <property type="protein sequence ID" value="ENSPCEP00000024026.1"/>
    <property type="gene ID" value="ENSPCEG00000015459.1"/>
</dbReference>
<dbReference type="GO" id="GO:0006811">
    <property type="term" value="P:monoatomic ion transport"/>
    <property type="evidence" value="ECO:0007669"/>
    <property type="project" value="UniProtKB-ARBA"/>
</dbReference>
<dbReference type="InterPro" id="IPR050409">
    <property type="entry name" value="E3_ubiq-protein_ligase"/>
</dbReference>
<dbReference type="UniPathway" id="UPA00143"/>
<feature type="compositionally biased region" description="Basic and acidic residues" evidence="18">
    <location>
        <begin position="374"/>
        <end position="385"/>
    </location>
</feature>
<dbReference type="EC" id="2.3.2.26" evidence="15"/>
<name>A0A8C8SSW0_9SAUR</name>
<dbReference type="SUPFAM" id="SSF56204">
    <property type="entry name" value="Hect, E3 ligase catalytic domain"/>
    <property type="match status" value="1"/>
</dbReference>
<keyword evidence="14" id="KW-0333">Golgi apparatus</keyword>
<dbReference type="Gene3D" id="3.30.2160.10">
    <property type="entry name" value="Hect, E3 ligase catalytic domain"/>
    <property type="match status" value="1"/>
</dbReference>
<dbReference type="GO" id="GO:0016567">
    <property type="term" value="P:protein ubiquitination"/>
    <property type="evidence" value="ECO:0007669"/>
    <property type="project" value="UniProtKB-UniPathway"/>
</dbReference>
<feature type="region of interest" description="Disordered" evidence="18">
    <location>
        <begin position="132"/>
        <end position="180"/>
    </location>
</feature>
<dbReference type="SUPFAM" id="SSF51045">
    <property type="entry name" value="WW domain"/>
    <property type="match status" value="3"/>
</dbReference>
<feature type="domain" description="WW" evidence="20">
    <location>
        <begin position="462"/>
        <end position="495"/>
    </location>
</feature>
<keyword evidence="7" id="KW-0597">Phosphoprotein</keyword>
<dbReference type="SMART" id="SM00119">
    <property type="entry name" value="HECTc"/>
    <property type="match status" value="1"/>
</dbReference>
<dbReference type="Pfam" id="PF00632">
    <property type="entry name" value="HECT"/>
    <property type="match status" value="1"/>
</dbReference>
<evidence type="ECO:0000256" key="17">
    <source>
        <dbReference type="PROSITE-ProRule" id="PRU00104"/>
    </source>
</evidence>
<evidence type="ECO:0000256" key="5">
    <source>
        <dbReference type="ARBA" id="ARBA00004906"/>
    </source>
</evidence>
<evidence type="ECO:0000256" key="2">
    <source>
        <dbReference type="ARBA" id="ARBA00004496"/>
    </source>
</evidence>
<dbReference type="InterPro" id="IPR000008">
    <property type="entry name" value="C2_dom"/>
</dbReference>
<feature type="domain" description="C2" evidence="19">
    <location>
        <begin position="1"/>
        <end position="119"/>
    </location>
</feature>
<dbReference type="PROSITE" id="PS01159">
    <property type="entry name" value="WW_DOMAIN_1"/>
    <property type="match status" value="3"/>
</dbReference>
<keyword evidence="13" id="KW-0832">Ubl conjugation</keyword>
<keyword evidence="6" id="KW-0963">Cytoplasm</keyword>
<evidence type="ECO:0000256" key="3">
    <source>
        <dbReference type="ARBA" id="ARBA00004555"/>
    </source>
</evidence>
<evidence type="ECO:0000256" key="6">
    <source>
        <dbReference type="ARBA" id="ARBA00022490"/>
    </source>
</evidence>
<evidence type="ECO:0000256" key="7">
    <source>
        <dbReference type="ARBA" id="ARBA00022553"/>
    </source>
</evidence>
<dbReference type="Proteomes" id="UP000694393">
    <property type="component" value="Unplaced"/>
</dbReference>
<dbReference type="FunFam" id="2.20.70.10:FF:000008">
    <property type="entry name" value="E3 ubiquitin-protein ligase NEDD4-like protein"/>
    <property type="match status" value="1"/>
</dbReference>
<dbReference type="GO" id="GO:0005771">
    <property type="term" value="C:multivesicular body"/>
    <property type="evidence" value="ECO:0007669"/>
    <property type="project" value="UniProtKB-SubCell"/>
</dbReference>
<dbReference type="Pfam" id="PF00397">
    <property type="entry name" value="WW"/>
    <property type="match status" value="3"/>
</dbReference>
<proteinExistence type="predicted"/>
<keyword evidence="9" id="KW-0677">Repeat</keyword>
<dbReference type="GO" id="GO:0005794">
    <property type="term" value="C:Golgi apparatus"/>
    <property type="evidence" value="ECO:0007669"/>
    <property type="project" value="UniProtKB-SubCell"/>
</dbReference>
<evidence type="ECO:0000256" key="15">
    <source>
        <dbReference type="PIRNR" id="PIRNR001569"/>
    </source>
</evidence>
<dbReference type="InterPro" id="IPR035983">
    <property type="entry name" value="Hect_E3_ubiquitin_ligase"/>
</dbReference>
<keyword evidence="11" id="KW-0221">Differentiation</keyword>
<dbReference type="GO" id="GO:0019871">
    <property type="term" value="F:sodium channel inhibitor activity"/>
    <property type="evidence" value="ECO:0007669"/>
    <property type="project" value="TreeGrafter"/>
</dbReference>
<evidence type="ECO:0000256" key="13">
    <source>
        <dbReference type="ARBA" id="ARBA00022843"/>
    </source>
</evidence>
<evidence type="ECO:0000259" key="19">
    <source>
        <dbReference type="PROSITE" id="PS50004"/>
    </source>
</evidence>
<dbReference type="Gene3D" id="3.30.2410.10">
    <property type="entry name" value="Hect, E3 ligase catalytic domain"/>
    <property type="match status" value="1"/>
</dbReference>
<evidence type="ECO:0000259" key="21">
    <source>
        <dbReference type="PROSITE" id="PS50237"/>
    </source>
</evidence>
<dbReference type="PIRSF" id="PIRSF001569">
    <property type="entry name" value="E3_ub_ligase_SMURF1"/>
    <property type="match status" value="1"/>
</dbReference>
<dbReference type="Gene3D" id="2.20.70.10">
    <property type="match status" value="2"/>
</dbReference>
<comment type="catalytic activity">
    <reaction evidence="1 15">
        <text>S-ubiquitinyl-[E2 ubiquitin-conjugating enzyme]-L-cysteine + [acceptor protein]-L-lysine = [E2 ubiquitin-conjugating enzyme]-L-cysteine + N(6)-ubiquitinyl-[acceptor protein]-L-lysine.</text>
        <dbReference type="EC" id="2.3.2.26"/>
    </reaction>
</comment>
<evidence type="ECO:0000256" key="10">
    <source>
        <dbReference type="ARBA" id="ARBA00022753"/>
    </source>
</evidence>
<dbReference type="FunFam" id="3.30.2410.10:FF:000001">
    <property type="entry name" value="E3 ubiquitin-protein ligase NEDD4-like"/>
    <property type="match status" value="1"/>
</dbReference>
<evidence type="ECO:0000256" key="18">
    <source>
        <dbReference type="SAM" id="MobiDB-lite"/>
    </source>
</evidence>
<feature type="region of interest" description="Disordered" evidence="18">
    <location>
        <begin position="262"/>
        <end position="321"/>
    </location>
</feature>
<dbReference type="Pfam" id="PF00168">
    <property type="entry name" value="C2"/>
    <property type="match status" value="1"/>
</dbReference>
<dbReference type="InterPro" id="IPR036020">
    <property type="entry name" value="WW_dom_sf"/>
</dbReference>
<dbReference type="SUPFAM" id="SSF49562">
    <property type="entry name" value="C2 domain (Calcium/lipid-binding domain, CaLB)"/>
    <property type="match status" value="1"/>
</dbReference>
<dbReference type="GO" id="GO:0061630">
    <property type="term" value="F:ubiquitin protein ligase activity"/>
    <property type="evidence" value="ECO:0007669"/>
    <property type="project" value="UniProtKB-EC"/>
</dbReference>
<evidence type="ECO:0000256" key="14">
    <source>
        <dbReference type="ARBA" id="ARBA00023034"/>
    </source>
</evidence>
<dbReference type="InterPro" id="IPR000569">
    <property type="entry name" value="HECT_dom"/>
</dbReference>
<dbReference type="PANTHER" id="PTHR11254:SF441">
    <property type="entry name" value="HECT-TYPE E3 UBIQUITIN TRANSFERASE"/>
    <property type="match status" value="1"/>
</dbReference>
<reference evidence="22" key="2">
    <citation type="submission" date="2025-09" db="UniProtKB">
        <authorList>
            <consortium name="Ensembl"/>
        </authorList>
    </citation>
    <scope>IDENTIFICATION</scope>
</reference>
<dbReference type="SMART" id="SM00456">
    <property type="entry name" value="WW"/>
    <property type="match status" value="3"/>
</dbReference>
<dbReference type="FunFam" id="3.30.2160.10:FF:000001">
    <property type="entry name" value="E3 ubiquitin-protein ligase NEDD4-like"/>
    <property type="match status" value="1"/>
</dbReference>
<dbReference type="FunFam" id="3.90.1750.10:FF:000001">
    <property type="entry name" value="E3 ubiquitin-protein ligase NEDD4-like"/>
    <property type="match status" value="1"/>
</dbReference>
<feature type="region of interest" description="Disordered" evidence="18">
    <location>
        <begin position="221"/>
        <end position="250"/>
    </location>
</feature>
<feature type="compositionally biased region" description="Basic and acidic residues" evidence="18">
    <location>
        <begin position="142"/>
        <end position="153"/>
    </location>
</feature>
<keyword evidence="23" id="KW-1185">Reference proteome</keyword>
<dbReference type="InterPro" id="IPR001202">
    <property type="entry name" value="WW_dom"/>
</dbReference>
<feature type="active site" description="Glycyl thioester intermediate" evidence="16 17">
    <location>
        <position position="856"/>
    </location>
</feature>
<evidence type="ECO:0000256" key="1">
    <source>
        <dbReference type="ARBA" id="ARBA00000885"/>
    </source>
</evidence>
<dbReference type="FunFam" id="2.20.70.10:FF:000017">
    <property type="entry name" value="E3 ubiquitin-protein ligase"/>
    <property type="match status" value="1"/>
</dbReference>
<evidence type="ECO:0000313" key="23">
    <source>
        <dbReference type="Proteomes" id="UP000694393"/>
    </source>
</evidence>
<feature type="domain" description="HECT" evidence="21">
    <location>
        <begin position="554"/>
        <end position="888"/>
    </location>
</feature>
<evidence type="ECO:0000256" key="8">
    <source>
        <dbReference type="ARBA" id="ARBA00022679"/>
    </source>
</evidence>
<feature type="region of interest" description="Disordered" evidence="18">
    <location>
        <begin position="344"/>
        <end position="409"/>
    </location>
</feature>
<dbReference type="PANTHER" id="PTHR11254">
    <property type="entry name" value="HECT DOMAIN UBIQUITIN-PROTEIN LIGASE"/>
    <property type="match status" value="1"/>
</dbReference>
<sequence>GRSGVGQPLFDESRILRVKVVSGIDLAKKDIFGASDPYVKLSLYVADENRELALVQTKTIKKVKWLFLFQCVNPTNHRLLFEVFDENRLVSVLATEDPSMERPYTFKDFLLRPRSHKSRVKGFLRLKMAYMPKNGGQEEESSDQREESEHAWEVVDSNDSASHHQEELPPPPLPPGWEEKVDNLGRTYYVNHNNRTTQWHRPSLIDVASDSDNNIRQINQEAAHRRFRSRRHISEDLEPEPMESGDVSESWETISEEVGISGDSLSLSLPPPPASPVSRTSPQELSDELNRRLQVTPDSNGEQFSSLIQRDPSSRLRSCSVTDAVAEQSQLSLLAEDGAVGSAANNNNHLSEPQIRRPRSLSSPTVTLSAPLEGAKDSPMRRAVKDTLSNPQSPQPSPYTSPKPQHKVTQSFLPPGWEMRIAPNGRPFFIDHNTKTTTWEDPRLKFPVHLRSKASLNPNDLGPLPPGWEERIHLDGRTFYIDHNSKITQWEDPRLQNPAITGPAVPYSREFKQKYDYFRKKLKKPADIPNRFEMKLHRNNIFEESYRRIMSVKRPDVLKARLWIEFESEKGLDYGGVAREWFFLLSKEMFNPYYGLFEYSATDNYTLQINPNSGLCNEDHLSYFTFIGRVAGLAVFHGKLLDGFFIRPFYKMMLGKQITLKDMESVDSEYYNSLKWILENDPTELDLMFCIDEENFGQTYQVDLKPNGSEIMVTNENKREYIDLVIQWRFVNRVQKQMNAFLEGFTELLPTDLIKIFDENELELLMCGLGDVDVNDWRQHTIYKNGYCPNHPLIQWFWKAVLLMDAEKRIRLLQFVTGTSRVPMNGFAELYGSNGPQLFTIEQWGSPDKLPRAHTCFNRLDLPPYESFEDLREKLLMAVENAQGFEGVD</sequence>
<feature type="domain" description="WW" evidence="20">
    <location>
        <begin position="411"/>
        <end position="444"/>
    </location>
</feature>
<evidence type="ECO:0000256" key="11">
    <source>
        <dbReference type="ARBA" id="ARBA00022782"/>
    </source>
</evidence>
<feature type="compositionally biased region" description="Polar residues" evidence="18">
    <location>
        <begin position="296"/>
        <end position="308"/>
    </location>
</feature>
<dbReference type="GO" id="GO:0030154">
    <property type="term" value="P:cell differentiation"/>
    <property type="evidence" value="ECO:0007669"/>
    <property type="project" value="UniProtKB-KW"/>
</dbReference>
<dbReference type="PROSITE" id="PS50020">
    <property type="entry name" value="WW_DOMAIN_2"/>
    <property type="match status" value="3"/>
</dbReference>
<dbReference type="InterPro" id="IPR035892">
    <property type="entry name" value="C2_domain_sf"/>
</dbReference>
<evidence type="ECO:0000256" key="16">
    <source>
        <dbReference type="PIRSR" id="PIRSR001569-1"/>
    </source>
</evidence>
<feature type="domain" description="WW" evidence="20">
    <location>
        <begin position="171"/>
        <end position="204"/>
    </location>
</feature>
<keyword evidence="12 15" id="KW-0833">Ubl conjugation pathway</keyword>
<dbReference type="FunFam" id="2.20.70.10:FF:000006">
    <property type="entry name" value="E3 ubiquitin-protein ligase NEDD4-like protein"/>
    <property type="match status" value="1"/>
</dbReference>
<evidence type="ECO:0000256" key="12">
    <source>
        <dbReference type="ARBA" id="ARBA00022786"/>
    </source>
</evidence>
<protein>
    <recommendedName>
        <fullName evidence="15">E3 ubiquitin-protein ligase</fullName>
        <ecNumber evidence="15">2.3.2.26</ecNumber>
    </recommendedName>
</protein>
<organism evidence="22 23">
    <name type="scientific">Pelusios castaneus</name>
    <name type="common">West African mud turtle</name>
    <dbReference type="NCBI Taxonomy" id="367368"/>
    <lineage>
        <taxon>Eukaryota</taxon>
        <taxon>Metazoa</taxon>
        <taxon>Chordata</taxon>
        <taxon>Craniata</taxon>
        <taxon>Vertebrata</taxon>
        <taxon>Euteleostomi</taxon>
        <taxon>Archelosauria</taxon>
        <taxon>Testudinata</taxon>
        <taxon>Testudines</taxon>
        <taxon>Pleurodira</taxon>
        <taxon>Pelomedusidae</taxon>
        <taxon>Pelusios</taxon>
    </lineage>
</organism>
<dbReference type="PROSITE" id="PS50237">
    <property type="entry name" value="HECT"/>
    <property type="match status" value="1"/>
</dbReference>
<dbReference type="Gene3D" id="3.90.1750.10">
    <property type="entry name" value="Hect, E3 ligase catalytic domains"/>
    <property type="match status" value="1"/>
</dbReference>
<dbReference type="AlphaFoldDB" id="A0A8C8SSW0"/>
<dbReference type="GO" id="GO:0006511">
    <property type="term" value="P:ubiquitin-dependent protein catabolic process"/>
    <property type="evidence" value="ECO:0007669"/>
    <property type="project" value="InterPro"/>
</dbReference>
<dbReference type="CDD" id="cd00078">
    <property type="entry name" value="HECTc"/>
    <property type="match status" value="1"/>
</dbReference>
<evidence type="ECO:0000259" key="20">
    <source>
        <dbReference type="PROSITE" id="PS50020"/>
    </source>
</evidence>
<dbReference type="PROSITE" id="PS50004">
    <property type="entry name" value="C2"/>
    <property type="match status" value="1"/>
</dbReference>
<dbReference type="GO" id="GO:0048814">
    <property type="term" value="P:regulation of dendrite morphogenesis"/>
    <property type="evidence" value="ECO:0007669"/>
    <property type="project" value="TreeGrafter"/>
</dbReference>
<comment type="pathway">
    <text evidence="5 15">Protein modification; protein ubiquitination.</text>
</comment>
<keyword evidence="10" id="KW-0967">Endosome</keyword>
<dbReference type="Gene3D" id="2.60.40.150">
    <property type="entry name" value="C2 domain"/>
    <property type="match status" value="1"/>
</dbReference>
<dbReference type="FunFam" id="3.90.1750.10:FF:000026">
    <property type="entry name" value="E3 ubiquitin-protein ligase HACE1"/>
    <property type="match status" value="1"/>
</dbReference>
<dbReference type="CDD" id="cd00201">
    <property type="entry name" value="WW"/>
    <property type="match status" value="3"/>
</dbReference>
<evidence type="ECO:0000313" key="22">
    <source>
        <dbReference type="Ensembl" id="ENSPCEP00000024026.1"/>
    </source>
</evidence>
<reference evidence="22" key="1">
    <citation type="submission" date="2025-08" db="UniProtKB">
        <authorList>
            <consortium name="Ensembl"/>
        </authorList>
    </citation>
    <scope>IDENTIFICATION</scope>
</reference>
<accession>A0A8C8SSW0</accession>
<evidence type="ECO:0000256" key="9">
    <source>
        <dbReference type="ARBA" id="ARBA00022737"/>
    </source>
</evidence>
<dbReference type="GO" id="GO:0010766">
    <property type="term" value="P:negative regulation of sodium ion transport"/>
    <property type="evidence" value="ECO:0007669"/>
    <property type="project" value="UniProtKB-ARBA"/>
</dbReference>
<comment type="subcellular location">
    <subcellularLocation>
        <location evidence="2">Cytoplasm</location>
    </subcellularLocation>
    <subcellularLocation>
        <location evidence="4">Endosome</location>
        <location evidence="4">Multivesicular body</location>
    </subcellularLocation>
    <subcellularLocation>
        <location evidence="3">Golgi apparatus</location>
    </subcellularLocation>
</comment>
<dbReference type="InterPro" id="IPR024928">
    <property type="entry name" value="E3_ub_ligase_SMURF1"/>
</dbReference>
<keyword evidence="8 15" id="KW-0808">Transferase</keyword>